<evidence type="ECO:0008006" key="4">
    <source>
        <dbReference type="Google" id="ProtNLM"/>
    </source>
</evidence>
<keyword evidence="3" id="KW-1185">Reference proteome</keyword>
<dbReference type="Proteomes" id="UP001216907">
    <property type="component" value="Unassembled WGS sequence"/>
</dbReference>
<feature type="compositionally biased region" description="Low complexity" evidence="1">
    <location>
        <begin position="117"/>
        <end position="131"/>
    </location>
</feature>
<feature type="region of interest" description="Disordered" evidence="1">
    <location>
        <begin position="1"/>
        <end position="23"/>
    </location>
</feature>
<reference evidence="2 3" key="1">
    <citation type="submission" date="2023-03" db="EMBL/GenBank/DDBJ databases">
        <title>Paludisphaera mucosa sp. nov. a novel planctomycete from northern fen.</title>
        <authorList>
            <person name="Ivanova A."/>
        </authorList>
    </citation>
    <scope>NUCLEOTIDE SEQUENCE [LARGE SCALE GENOMIC DNA]</scope>
    <source>
        <strain evidence="2 3">Pla2</strain>
    </source>
</reference>
<evidence type="ECO:0000256" key="1">
    <source>
        <dbReference type="SAM" id="MobiDB-lite"/>
    </source>
</evidence>
<dbReference type="SUPFAM" id="SSF56935">
    <property type="entry name" value="Porins"/>
    <property type="match status" value="1"/>
</dbReference>
<feature type="compositionally biased region" description="Basic residues" evidence="1">
    <location>
        <begin position="1"/>
        <end position="10"/>
    </location>
</feature>
<name>A0ABT6F868_9BACT</name>
<dbReference type="CDD" id="cd14686">
    <property type="entry name" value="bZIP"/>
    <property type="match status" value="1"/>
</dbReference>
<proteinExistence type="predicted"/>
<dbReference type="RefSeq" id="WP_277860136.1">
    <property type="nucleotide sequence ID" value="NZ_JARRAG010000001.1"/>
</dbReference>
<sequence>MTRPSRRRTKPPGGAGKPPPRSVASIAGGLLGLALLAAPAPVEAQAPAGDQVAATVDRLARRLEELERRNAALADQNQSLTQRVDELNRRLDGGEAKPAAAESSTDAEPLPTPPVPSSSAPGAGAGPRSPGTELDADAGVGGESDADPPRGVGSAFDDSSGPSRFKVGDYDEALGAYVLVRPNDAQRVPFELRFDLITQARFQNFAKSRDSWVDAEGVREPIRSFNSFEVSRNFVVFSGFGIDPRLQFTAIVFSSTPINDTVYLGWINYRFNRAFDLRVGNWLIPGTREWYESFRHTLGADRLMATTFFRPNISPGIWAQGEPIDGLNYVAMVANSLSRFTQGVATRVGSSLAFGGTVWWEPTDDYGVGVSDVEFHQERSFRFGTNVNIAHESNQGFSLAAVRNPEDTLIRLSDGTPLFRPDVLAPGVELQSTNLQLWTIDAAMKHRGFGISGEYFFRWLDGFQTIGGRSPYNSLFDTGALLQGGYFLKPHKLEAFARSSFVTGRFGGGVEYGGGVNWYPRGARTWRTTFEVLRVQGSPAQNFITGYRAGETGTLFQVQWQTDF</sequence>
<evidence type="ECO:0000313" key="3">
    <source>
        <dbReference type="Proteomes" id="UP001216907"/>
    </source>
</evidence>
<dbReference type="Gene3D" id="2.40.160.10">
    <property type="entry name" value="Porin"/>
    <property type="match status" value="1"/>
</dbReference>
<feature type="region of interest" description="Disordered" evidence="1">
    <location>
        <begin position="92"/>
        <end position="163"/>
    </location>
</feature>
<accession>A0ABT6F868</accession>
<evidence type="ECO:0000313" key="2">
    <source>
        <dbReference type="EMBL" id="MDG3003788.1"/>
    </source>
</evidence>
<protein>
    <recommendedName>
        <fullName evidence="4">Phosphate-selective porin O and P</fullName>
    </recommendedName>
</protein>
<gene>
    <name evidence="2" type="ORF">PZE19_08400</name>
</gene>
<comment type="caution">
    <text evidence="2">The sequence shown here is derived from an EMBL/GenBank/DDBJ whole genome shotgun (WGS) entry which is preliminary data.</text>
</comment>
<organism evidence="2 3">
    <name type="scientific">Paludisphaera mucosa</name>
    <dbReference type="NCBI Taxonomy" id="3030827"/>
    <lineage>
        <taxon>Bacteria</taxon>
        <taxon>Pseudomonadati</taxon>
        <taxon>Planctomycetota</taxon>
        <taxon>Planctomycetia</taxon>
        <taxon>Isosphaerales</taxon>
        <taxon>Isosphaeraceae</taxon>
        <taxon>Paludisphaera</taxon>
    </lineage>
</organism>
<dbReference type="InterPro" id="IPR023614">
    <property type="entry name" value="Porin_dom_sf"/>
</dbReference>
<dbReference type="EMBL" id="JARRAG010000001">
    <property type="protein sequence ID" value="MDG3003788.1"/>
    <property type="molecule type" value="Genomic_DNA"/>
</dbReference>